<dbReference type="Proteomes" id="UP001207468">
    <property type="component" value="Unassembled WGS sequence"/>
</dbReference>
<reference evidence="1" key="1">
    <citation type="submission" date="2021-03" db="EMBL/GenBank/DDBJ databases">
        <title>Evolutionary priming and transition to the ectomycorrhizal habit in an iconic lineage of mushroom-forming fungi: is preadaptation a requirement?</title>
        <authorList>
            <consortium name="DOE Joint Genome Institute"/>
            <person name="Looney B.P."/>
            <person name="Miyauchi S."/>
            <person name="Morin E."/>
            <person name="Drula E."/>
            <person name="Courty P.E."/>
            <person name="Chicoki N."/>
            <person name="Fauchery L."/>
            <person name="Kohler A."/>
            <person name="Kuo A."/>
            <person name="LaButti K."/>
            <person name="Pangilinan J."/>
            <person name="Lipzen A."/>
            <person name="Riley R."/>
            <person name="Andreopoulos W."/>
            <person name="He G."/>
            <person name="Johnson J."/>
            <person name="Barry K.W."/>
            <person name="Grigoriev I.V."/>
            <person name="Nagy L."/>
            <person name="Hibbett D."/>
            <person name="Henrissat B."/>
            <person name="Matheny P.B."/>
            <person name="Labbe J."/>
            <person name="Martin A.F."/>
        </authorList>
    </citation>
    <scope>NUCLEOTIDE SEQUENCE</scope>
    <source>
        <strain evidence="1">BPL698</strain>
    </source>
</reference>
<evidence type="ECO:0000313" key="2">
    <source>
        <dbReference type="Proteomes" id="UP001207468"/>
    </source>
</evidence>
<comment type="caution">
    <text evidence="1">The sequence shown here is derived from an EMBL/GenBank/DDBJ whole genome shotgun (WGS) entry which is preliminary data.</text>
</comment>
<keyword evidence="2" id="KW-1185">Reference proteome</keyword>
<organism evidence="1 2">
    <name type="scientific">Russula earlei</name>
    <dbReference type="NCBI Taxonomy" id="71964"/>
    <lineage>
        <taxon>Eukaryota</taxon>
        <taxon>Fungi</taxon>
        <taxon>Dikarya</taxon>
        <taxon>Basidiomycota</taxon>
        <taxon>Agaricomycotina</taxon>
        <taxon>Agaricomycetes</taxon>
        <taxon>Russulales</taxon>
        <taxon>Russulaceae</taxon>
        <taxon>Russula</taxon>
    </lineage>
</organism>
<name>A0ACC0UJB1_9AGAM</name>
<accession>A0ACC0UJB1</accession>
<proteinExistence type="predicted"/>
<dbReference type="EMBL" id="JAGFNK010000019">
    <property type="protein sequence ID" value="KAI9511641.1"/>
    <property type="molecule type" value="Genomic_DNA"/>
</dbReference>
<evidence type="ECO:0000313" key="1">
    <source>
        <dbReference type="EMBL" id="KAI9511641.1"/>
    </source>
</evidence>
<gene>
    <name evidence="1" type="ORF">F5148DRAFT_1274157</name>
</gene>
<sequence length="188" mass="21278">MDAFNSRLESFTKARRVKHSSAKRVVSLKWPHPAHFIATPHTLTEAGFFFNPSWDARDNVECFFCGKCLDGWEEQDDPFAIHWDKCRDDCAWAVVRCGLSEDVDRNGNFAFKDSSRKPDGKSMEKARLATFRLNDSWPHDHVKGHGANSTKMAKAGFVFTPQTPGDDTGTCLYCRVSLSGWDEDDNPL</sequence>
<protein>
    <submittedName>
        <fullName evidence="1">Inhibitor of apoptosis repeat-containing protein</fullName>
    </submittedName>
</protein>